<proteinExistence type="predicted"/>
<evidence type="ECO:0000256" key="1">
    <source>
        <dbReference type="SAM" id="Phobius"/>
    </source>
</evidence>
<keyword evidence="1" id="KW-1133">Transmembrane helix</keyword>
<name>A0A8D8GB64_CULPI</name>
<dbReference type="AlphaFoldDB" id="A0A8D8GB64"/>
<dbReference type="EMBL" id="HBUE01142087">
    <property type="protein sequence ID" value="CAG6501228.1"/>
    <property type="molecule type" value="Transcribed_RNA"/>
</dbReference>
<reference evidence="2" key="1">
    <citation type="submission" date="2021-05" db="EMBL/GenBank/DDBJ databases">
        <authorList>
            <person name="Alioto T."/>
            <person name="Alioto T."/>
            <person name="Gomez Garrido J."/>
        </authorList>
    </citation>
    <scope>NUCLEOTIDE SEQUENCE</scope>
</reference>
<accession>A0A8D8GB64</accession>
<keyword evidence="1" id="KW-0812">Transmembrane</keyword>
<organism evidence="2">
    <name type="scientific">Culex pipiens</name>
    <name type="common">House mosquito</name>
    <dbReference type="NCBI Taxonomy" id="7175"/>
    <lineage>
        <taxon>Eukaryota</taxon>
        <taxon>Metazoa</taxon>
        <taxon>Ecdysozoa</taxon>
        <taxon>Arthropoda</taxon>
        <taxon>Hexapoda</taxon>
        <taxon>Insecta</taxon>
        <taxon>Pterygota</taxon>
        <taxon>Neoptera</taxon>
        <taxon>Endopterygota</taxon>
        <taxon>Diptera</taxon>
        <taxon>Nematocera</taxon>
        <taxon>Culicoidea</taxon>
        <taxon>Culicidae</taxon>
        <taxon>Culicinae</taxon>
        <taxon>Culicini</taxon>
        <taxon>Culex</taxon>
        <taxon>Culex</taxon>
    </lineage>
</organism>
<sequence>MKIRVLRPAVWRAVRCRLRPPRRRICLEVALVRCPRRMRWDWERPPGANRARMFGRTVLRRAVLGVVAAAVAVVVVPISGELPWESPHAVRHRGWVPTKMLTVGPAVLVVDHNGPIPVAIGQVETGGDRRGYC</sequence>
<protein>
    <submittedName>
        <fullName evidence="2">(northern house mosquito) hypothetical protein</fullName>
    </submittedName>
</protein>
<keyword evidence="1" id="KW-0472">Membrane</keyword>
<evidence type="ECO:0000313" key="2">
    <source>
        <dbReference type="EMBL" id="CAG6501225.1"/>
    </source>
</evidence>
<feature type="transmembrane region" description="Helical" evidence="1">
    <location>
        <begin position="58"/>
        <end position="78"/>
    </location>
</feature>
<dbReference type="EMBL" id="HBUE01142086">
    <property type="protein sequence ID" value="CAG6501225.1"/>
    <property type="molecule type" value="Transcribed_RNA"/>
</dbReference>